<keyword evidence="1" id="KW-0812">Transmembrane</keyword>
<evidence type="ECO:0000313" key="3">
    <source>
        <dbReference type="Proteomes" id="UP000784294"/>
    </source>
</evidence>
<gene>
    <name evidence="2" type="ORF">PXEA_LOCUS423</name>
</gene>
<name>A0A3S5CGQ0_9PLAT</name>
<organism evidence="2 3">
    <name type="scientific">Protopolystoma xenopodis</name>
    <dbReference type="NCBI Taxonomy" id="117903"/>
    <lineage>
        <taxon>Eukaryota</taxon>
        <taxon>Metazoa</taxon>
        <taxon>Spiralia</taxon>
        <taxon>Lophotrochozoa</taxon>
        <taxon>Platyhelminthes</taxon>
        <taxon>Monogenea</taxon>
        <taxon>Polyopisthocotylea</taxon>
        <taxon>Polystomatidea</taxon>
        <taxon>Polystomatidae</taxon>
        <taxon>Protopolystoma</taxon>
    </lineage>
</organism>
<comment type="caution">
    <text evidence="2">The sequence shown here is derived from an EMBL/GenBank/DDBJ whole genome shotgun (WGS) entry which is preliminary data.</text>
</comment>
<keyword evidence="1" id="KW-0472">Membrane</keyword>
<keyword evidence="1" id="KW-1133">Transmembrane helix</keyword>
<evidence type="ECO:0000313" key="2">
    <source>
        <dbReference type="EMBL" id="VEL06983.1"/>
    </source>
</evidence>
<keyword evidence="3" id="KW-1185">Reference proteome</keyword>
<proteinExistence type="predicted"/>
<protein>
    <submittedName>
        <fullName evidence="2">Uncharacterized protein</fullName>
    </submittedName>
</protein>
<dbReference type="AlphaFoldDB" id="A0A3S5CGQ0"/>
<reference evidence="2" key="1">
    <citation type="submission" date="2018-11" db="EMBL/GenBank/DDBJ databases">
        <authorList>
            <consortium name="Pathogen Informatics"/>
        </authorList>
    </citation>
    <scope>NUCLEOTIDE SEQUENCE</scope>
</reference>
<feature type="non-terminal residue" evidence="2">
    <location>
        <position position="1"/>
    </location>
</feature>
<accession>A0A3S5CGQ0</accession>
<evidence type="ECO:0000256" key="1">
    <source>
        <dbReference type="SAM" id="Phobius"/>
    </source>
</evidence>
<dbReference type="Proteomes" id="UP000784294">
    <property type="component" value="Unassembled WGS sequence"/>
</dbReference>
<dbReference type="OrthoDB" id="2157530at2759"/>
<dbReference type="EMBL" id="CAAALY010000767">
    <property type="protein sequence ID" value="VEL06983.1"/>
    <property type="molecule type" value="Genomic_DNA"/>
</dbReference>
<feature type="transmembrane region" description="Helical" evidence="1">
    <location>
        <begin position="49"/>
        <end position="74"/>
    </location>
</feature>
<sequence>MQGPPRLMVLLRVLLRGVHENPQTPRWRSHPPFTHPCAGNVALFDPRSLYLSVYCIFQFSSYLFVLACLVYHALIASQRQESIGKDEGQSSFHRALDALVLAQLASCFDVGHALLGWVRSNSLMAFFQ</sequence>